<gene>
    <name evidence="2" type="ORF">FH969_02415</name>
</gene>
<dbReference type="AlphaFoldDB" id="A0A5C5BGY5"/>
<organism evidence="2 3">
    <name type="scientific">Miniimonas arenae</name>
    <dbReference type="NCBI Taxonomy" id="676201"/>
    <lineage>
        <taxon>Bacteria</taxon>
        <taxon>Bacillati</taxon>
        <taxon>Actinomycetota</taxon>
        <taxon>Actinomycetes</taxon>
        <taxon>Micrococcales</taxon>
        <taxon>Beutenbergiaceae</taxon>
        <taxon>Miniimonas</taxon>
    </lineage>
</organism>
<evidence type="ECO:0000313" key="2">
    <source>
        <dbReference type="EMBL" id="TNU76749.1"/>
    </source>
</evidence>
<evidence type="ECO:0000313" key="3">
    <source>
        <dbReference type="Proteomes" id="UP000313849"/>
    </source>
</evidence>
<sequence length="205" mass="22998">MQRWVIDLVRADGELVEVQTGGFGPLGDKLDALLDTHRMRIVHPVPARRWVVRTDADGRVLSRRRSPRPAAATDLFHPLVAIPTLLGHPHLVVEVLLVEEEHVRGPAPVRTCRRRRDPGERRLVGILDRHELREPEDVLALLGPRLPAGEFTTAELAVALSVPLVLAQRIAFCLRYLELAEQVGRRGHAPLYRRSRTAPAARPPF</sequence>
<feature type="domain" description="DUF8091" evidence="1">
    <location>
        <begin position="2"/>
        <end position="133"/>
    </location>
</feature>
<name>A0A5C5BGY5_9MICO</name>
<dbReference type="OrthoDB" id="9778820at2"/>
<accession>A0A5C5BGY5</accession>
<dbReference type="Pfam" id="PF26351">
    <property type="entry name" value="DUF8091"/>
    <property type="match status" value="1"/>
</dbReference>
<keyword evidence="3" id="KW-1185">Reference proteome</keyword>
<dbReference type="InterPro" id="IPR058404">
    <property type="entry name" value="DUF8091"/>
</dbReference>
<dbReference type="RefSeq" id="WP_108719122.1">
    <property type="nucleotide sequence ID" value="NZ_DAMDJA010000293.1"/>
</dbReference>
<dbReference type="Proteomes" id="UP000313849">
    <property type="component" value="Unassembled WGS sequence"/>
</dbReference>
<reference evidence="2 3" key="1">
    <citation type="submission" date="2019-06" db="EMBL/GenBank/DDBJ databases">
        <title>Draft genome sequence of Miniimonas arenae KCTC 19750T isolated from sea sand.</title>
        <authorList>
            <person name="Park S.-J."/>
        </authorList>
    </citation>
    <scope>NUCLEOTIDE SEQUENCE [LARGE SCALE GENOMIC DNA]</scope>
    <source>
        <strain evidence="2 3">KCTC 19750</strain>
    </source>
</reference>
<protein>
    <recommendedName>
        <fullName evidence="1">DUF8091 domain-containing protein</fullName>
    </recommendedName>
</protein>
<dbReference type="EMBL" id="VENP01000004">
    <property type="protein sequence ID" value="TNU76749.1"/>
    <property type="molecule type" value="Genomic_DNA"/>
</dbReference>
<evidence type="ECO:0000259" key="1">
    <source>
        <dbReference type="Pfam" id="PF26351"/>
    </source>
</evidence>
<proteinExistence type="predicted"/>
<comment type="caution">
    <text evidence="2">The sequence shown here is derived from an EMBL/GenBank/DDBJ whole genome shotgun (WGS) entry which is preliminary data.</text>
</comment>